<keyword evidence="1" id="KW-0732">Signal</keyword>
<feature type="signal peptide" evidence="1">
    <location>
        <begin position="1"/>
        <end position="20"/>
    </location>
</feature>
<dbReference type="EMBL" id="MU004185">
    <property type="protein sequence ID" value="KAF2498690.1"/>
    <property type="molecule type" value="Genomic_DNA"/>
</dbReference>
<gene>
    <name evidence="3" type="ORF">BU16DRAFT_615708</name>
</gene>
<dbReference type="AlphaFoldDB" id="A0A6A6R429"/>
<proteinExistence type="predicted"/>
<protein>
    <recommendedName>
        <fullName evidence="2">DUF7580 domain-containing protein</fullName>
    </recommendedName>
</protein>
<feature type="domain" description="DUF7580" evidence="2">
    <location>
        <begin position="201"/>
        <end position="594"/>
    </location>
</feature>
<evidence type="ECO:0000313" key="3">
    <source>
        <dbReference type="EMBL" id="KAF2498690.1"/>
    </source>
</evidence>
<organism evidence="3 4">
    <name type="scientific">Lophium mytilinum</name>
    <dbReference type="NCBI Taxonomy" id="390894"/>
    <lineage>
        <taxon>Eukaryota</taxon>
        <taxon>Fungi</taxon>
        <taxon>Dikarya</taxon>
        <taxon>Ascomycota</taxon>
        <taxon>Pezizomycotina</taxon>
        <taxon>Dothideomycetes</taxon>
        <taxon>Pleosporomycetidae</taxon>
        <taxon>Mytilinidiales</taxon>
        <taxon>Mytilinidiaceae</taxon>
        <taxon>Lophium</taxon>
    </lineage>
</organism>
<reference evidence="3" key="1">
    <citation type="journal article" date="2020" name="Stud. Mycol.">
        <title>101 Dothideomycetes genomes: a test case for predicting lifestyles and emergence of pathogens.</title>
        <authorList>
            <person name="Haridas S."/>
            <person name="Albert R."/>
            <person name="Binder M."/>
            <person name="Bloem J."/>
            <person name="Labutti K."/>
            <person name="Salamov A."/>
            <person name="Andreopoulos B."/>
            <person name="Baker S."/>
            <person name="Barry K."/>
            <person name="Bills G."/>
            <person name="Bluhm B."/>
            <person name="Cannon C."/>
            <person name="Castanera R."/>
            <person name="Culley D."/>
            <person name="Daum C."/>
            <person name="Ezra D."/>
            <person name="Gonzalez J."/>
            <person name="Henrissat B."/>
            <person name="Kuo A."/>
            <person name="Liang C."/>
            <person name="Lipzen A."/>
            <person name="Lutzoni F."/>
            <person name="Magnuson J."/>
            <person name="Mondo S."/>
            <person name="Nolan M."/>
            <person name="Ohm R."/>
            <person name="Pangilinan J."/>
            <person name="Park H.-J."/>
            <person name="Ramirez L."/>
            <person name="Alfaro M."/>
            <person name="Sun H."/>
            <person name="Tritt A."/>
            <person name="Yoshinaga Y."/>
            <person name="Zwiers L.-H."/>
            <person name="Turgeon B."/>
            <person name="Goodwin S."/>
            <person name="Spatafora J."/>
            <person name="Crous P."/>
            <person name="Grigoriev I."/>
        </authorList>
    </citation>
    <scope>NUCLEOTIDE SEQUENCE</scope>
    <source>
        <strain evidence="3">CBS 269.34</strain>
    </source>
</reference>
<dbReference type="OrthoDB" id="3565018at2759"/>
<evidence type="ECO:0000313" key="4">
    <source>
        <dbReference type="Proteomes" id="UP000799750"/>
    </source>
</evidence>
<feature type="chain" id="PRO_5025577437" description="DUF7580 domain-containing protein" evidence="1">
    <location>
        <begin position="21"/>
        <end position="597"/>
    </location>
</feature>
<sequence length="597" mass="68709">MSGVEIAGLILGSFPLIISALEHYGEGLETMQEWVRFRTDFNGFLNDFIRQQIFFRQHIEDLLSTVVDSDYHMGCMLDDPDDPQWKNSDLEGKLKRRLPGKQEYESYMITVPAILGILEKIRKKLSITDDKPHWSQSRAKGLSRLSFEYKRVVYVLDRKRRARLMDTLERYNSNLQQLLGNSDRLQPTRRKRNTTVPALFEHFRRQASSLHNAIYRSLQCDCSSIHSSKLFLPETHLYSSSSGNTTTESLKLKVYFPRKLRSWSNSHTLVGPEDDWYAADIEMAELDENMALTSRLPDVAATSPTRAPSIGTIDANRNSRNVSFQQETSRRLSSASMVPKDAIEIQDLCAALKEYDPIKPHLGYLRSDGNDCHTLYHSQETIAVDTQWHDSVTLMDLIRQDTPLSTNNPTSYGLRRQQRLEIALTMAKVVLQLYHCPWLKEDWTKDDIYFFRDKQGKVDLGSLSLDSTFYPSSLPPTTAALIPTTSNMNRKRTKSSLLSLGILILEMWFNMSMDTCLFWSKYLGPDGLENDFTRFNTAQKWQEQALEEGGLDLDNLTYRCIHGDFGTAKQDLNEDELRKAVYSEVVEPLERILARYE</sequence>
<dbReference type="PANTHER" id="PTHR35186:SF4">
    <property type="entry name" value="PRION-INHIBITION AND PROPAGATION HELO DOMAIN-CONTAINING PROTEIN"/>
    <property type="match status" value="1"/>
</dbReference>
<dbReference type="InterPro" id="IPR056002">
    <property type="entry name" value="DUF7580"/>
</dbReference>
<dbReference type="Proteomes" id="UP000799750">
    <property type="component" value="Unassembled WGS sequence"/>
</dbReference>
<evidence type="ECO:0000256" key="1">
    <source>
        <dbReference type="SAM" id="SignalP"/>
    </source>
</evidence>
<dbReference type="PANTHER" id="PTHR35186">
    <property type="entry name" value="ANK_REP_REGION DOMAIN-CONTAINING PROTEIN"/>
    <property type="match status" value="1"/>
</dbReference>
<accession>A0A6A6R429</accession>
<dbReference type="Pfam" id="PF24476">
    <property type="entry name" value="DUF7580"/>
    <property type="match status" value="1"/>
</dbReference>
<keyword evidence="4" id="KW-1185">Reference proteome</keyword>
<evidence type="ECO:0000259" key="2">
    <source>
        <dbReference type="Pfam" id="PF24476"/>
    </source>
</evidence>
<name>A0A6A6R429_9PEZI</name>